<name>A0A9D4TMC2_CHLVU</name>
<feature type="compositionally biased region" description="Low complexity" evidence="1">
    <location>
        <begin position="589"/>
        <end position="601"/>
    </location>
</feature>
<proteinExistence type="predicted"/>
<feature type="compositionally biased region" description="Basic residues" evidence="1">
    <location>
        <begin position="232"/>
        <end position="244"/>
    </location>
</feature>
<reference evidence="2" key="1">
    <citation type="journal article" date="2019" name="Plant J.">
        <title>Chlorella vulgaris genome assembly and annotation reveals the molecular basis for metabolic acclimation to high light conditions.</title>
        <authorList>
            <person name="Cecchin M."/>
            <person name="Marcolungo L."/>
            <person name="Rossato M."/>
            <person name="Girolomoni L."/>
            <person name="Cosentino E."/>
            <person name="Cuine S."/>
            <person name="Li-Beisson Y."/>
            <person name="Delledonne M."/>
            <person name="Ballottari M."/>
        </authorList>
    </citation>
    <scope>NUCLEOTIDE SEQUENCE</scope>
    <source>
        <strain evidence="2">211/11P</strain>
    </source>
</reference>
<evidence type="ECO:0000313" key="2">
    <source>
        <dbReference type="EMBL" id="KAI3429494.1"/>
    </source>
</evidence>
<sequence length="650" mass="70885">MVQNEAAAAAALPDAPTHRQSQPLNAEQQHRHAAAAEGQGALSEQANAPLTMQHQQQQQQQAMAVQPGRRHALKHASLSVQQPMRRQWRWLWQLATLGGRTEESPSGQEQEQEPQVPVMEWDGVDWKLVTDPQLQLSDAGRQCGHAPPTEGQEALSRGGHTALSNSPQRNQLQETDQMFAWTAWWQYYFALSHSREAWCLQWQQPESQQWQQAAAAASDCGQRHPGQPARQRFTRKQRRQWRYKKVLEREKAERQSAESLAAAAQSQAAQPATEQPHAVQPAVAEQAQVGALKQPLRSVLVEAQQQQQPAVAGQLSRNQDQQQQQPAVAGQLSRNQDQHQQHPAVAGQPSRNQAQQQQHPAVAGQLSRNQDQQQQQPAVAGQPSCGKTKRGRQAGRQPKPPSGLSDEQAQVTLSVPTLLCCPGVEVQHHQPAAAAALDGGQALSPAQHHPPATAHEHVNDLLAPFNKQRTTPESSSHGSHSGACSKDPCWGTAGSSDGPVVLHTAEGRSGGGDEEMQDHQDVPGQSREPDQQPQEEAAAAALEGGQALPDQQQPPAHQPYTRNQKRRWIYKQKVREKAARQSSVQPVTASGQAQAVQSVAQLPPSVARKGQAPAVAAERRLQAQLGWSEETTSEQQQQLQTEGPPPPSAG</sequence>
<protein>
    <submittedName>
        <fullName evidence="2">Uncharacterized protein</fullName>
    </submittedName>
</protein>
<organism evidence="2 3">
    <name type="scientific">Chlorella vulgaris</name>
    <name type="common">Green alga</name>
    <dbReference type="NCBI Taxonomy" id="3077"/>
    <lineage>
        <taxon>Eukaryota</taxon>
        <taxon>Viridiplantae</taxon>
        <taxon>Chlorophyta</taxon>
        <taxon>core chlorophytes</taxon>
        <taxon>Trebouxiophyceae</taxon>
        <taxon>Chlorellales</taxon>
        <taxon>Chlorellaceae</taxon>
        <taxon>Chlorella clade</taxon>
        <taxon>Chlorella</taxon>
    </lineage>
</organism>
<feature type="compositionally biased region" description="Low complexity" evidence="1">
    <location>
        <begin position="1"/>
        <end position="11"/>
    </location>
</feature>
<reference evidence="2" key="2">
    <citation type="submission" date="2020-11" db="EMBL/GenBank/DDBJ databases">
        <authorList>
            <person name="Cecchin M."/>
            <person name="Marcolungo L."/>
            <person name="Rossato M."/>
            <person name="Girolomoni L."/>
            <person name="Cosentino E."/>
            <person name="Cuine S."/>
            <person name="Li-Beisson Y."/>
            <person name="Delledonne M."/>
            <person name="Ballottari M."/>
        </authorList>
    </citation>
    <scope>NUCLEOTIDE SEQUENCE</scope>
    <source>
        <strain evidence="2">211/11P</strain>
        <tissue evidence="2">Whole cell</tissue>
    </source>
</reference>
<keyword evidence="3" id="KW-1185">Reference proteome</keyword>
<feature type="region of interest" description="Disordered" evidence="1">
    <location>
        <begin position="490"/>
        <end position="650"/>
    </location>
</feature>
<feature type="compositionally biased region" description="Basic and acidic residues" evidence="1">
    <location>
        <begin position="245"/>
        <end position="256"/>
    </location>
</feature>
<gene>
    <name evidence="2" type="ORF">D9Q98_005583</name>
</gene>
<feature type="region of interest" description="Disordered" evidence="1">
    <location>
        <begin position="138"/>
        <end position="170"/>
    </location>
</feature>
<dbReference type="AlphaFoldDB" id="A0A9D4TMC2"/>
<feature type="region of interest" description="Disordered" evidence="1">
    <location>
        <begin position="215"/>
        <end position="282"/>
    </location>
</feature>
<feature type="compositionally biased region" description="Polar residues" evidence="1">
    <location>
        <begin position="349"/>
        <end position="359"/>
    </location>
</feature>
<feature type="compositionally biased region" description="Low complexity" evidence="1">
    <location>
        <begin position="257"/>
        <end position="282"/>
    </location>
</feature>
<feature type="compositionally biased region" description="Low complexity" evidence="1">
    <location>
        <begin position="629"/>
        <end position="642"/>
    </location>
</feature>
<comment type="caution">
    <text evidence="2">The sequence shown here is derived from an EMBL/GenBank/DDBJ whole genome shotgun (WGS) entry which is preliminary data.</text>
</comment>
<evidence type="ECO:0000256" key="1">
    <source>
        <dbReference type="SAM" id="MobiDB-lite"/>
    </source>
</evidence>
<feature type="region of interest" description="Disordered" evidence="1">
    <location>
        <begin position="1"/>
        <end position="40"/>
    </location>
</feature>
<accession>A0A9D4TMC2</accession>
<dbReference type="EMBL" id="SIDB01000008">
    <property type="protein sequence ID" value="KAI3429494.1"/>
    <property type="molecule type" value="Genomic_DNA"/>
</dbReference>
<feature type="compositionally biased region" description="Low complexity" evidence="1">
    <location>
        <begin position="531"/>
        <end position="549"/>
    </location>
</feature>
<evidence type="ECO:0000313" key="3">
    <source>
        <dbReference type="Proteomes" id="UP001055712"/>
    </source>
</evidence>
<feature type="region of interest" description="Disordered" evidence="1">
    <location>
        <begin position="311"/>
        <end position="408"/>
    </location>
</feature>
<feature type="compositionally biased region" description="Basic residues" evidence="1">
    <location>
        <begin position="563"/>
        <end position="572"/>
    </location>
</feature>
<dbReference type="Proteomes" id="UP001055712">
    <property type="component" value="Unassembled WGS sequence"/>
</dbReference>